<dbReference type="KEGG" id="tagg:NF865_03360"/>
<dbReference type="GO" id="GO:0016471">
    <property type="term" value="C:vacuolar proton-transporting V-type ATPase complex"/>
    <property type="evidence" value="ECO:0007669"/>
    <property type="project" value="TreeGrafter"/>
</dbReference>
<protein>
    <recommendedName>
        <fullName evidence="9 10">A-type ATP synthase subunit I</fullName>
    </recommendedName>
</protein>
<dbReference type="PANTHER" id="PTHR11629:SF63">
    <property type="entry name" value="V-TYPE PROTON ATPASE SUBUNIT A"/>
    <property type="match status" value="1"/>
</dbReference>
<dbReference type="NCBIfam" id="NF004428">
    <property type="entry name" value="PRK05771.2-1"/>
    <property type="match status" value="1"/>
</dbReference>
<accession>A0A9E7SPE7</accession>
<keyword evidence="7 10" id="KW-0472">Membrane</keyword>
<name>A0A9E7SPE7_THEAG</name>
<feature type="transmembrane region" description="Helical" evidence="10">
    <location>
        <begin position="595"/>
        <end position="619"/>
    </location>
</feature>
<evidence type="ECO:0000313" key="12">
    <source>
        <dbReference type="EMBL" id="USS41245.1"/>
    </source>
</evidence>
<gene>
    <name evidence="12" type="ORF">NF865_03360</name>
</gene>
<feature type="transmembrane region" description="Helical" evidence="10">
    <location>
        <begin position="497"/>
        <end position="517"/>
    </location>
</feature>
<evidence type="ECO:0000256" key="1">
    <source>
        <dbReference type="ARBA" id="ARBA00004141"/>
    </source>
</evidence>
<evidence type="ECO:0000256" key="5">
    <source>
        <dbReference type="ARBA" id="ARBA00022989"/>
    </source>
</evidence>
<evidence type="ECO:0000256" key="8">
    <source>
        <dbReference type="ARBA" id="ARBA00059506"/>
    </source>
</evidence>
<keyword evidence="6 10" id="KW-0406">Ion transport</keyword>
<feature type="transmembrane region" description="Helical" evidence="10">
    <location>
        <begin position="542"/>
        <end position="561"/>
    </location>
</feature>
<dbReference type="InterPro" id="IPR002490">
    <property type="entry name" value="V-ATPase_116kDa_su"/>
</dbReference>
<evidence type="ECO:0000313" key="13">
    <source>
        <dbReference type="Proteomes" id="UP001055732"/>
    </source>
</evidence>
<dbReference type="GO" id="GO:0051117">
    <property type="term" value="F:ATPase binding"/>
    <property type="evidence" value="ECO:0007669"/>
    <property type="project" value="TreeGrafter"/>
</dbReference>
<dbReference type="Gene3D" id="3.30.70.2750">
    <property type="match status" value="1"/>
</dbReference>
<comment type="function">
    <text evidence="8">Component of the A-type ATP synthase that produces ATP from ADP in the presence of a proton gradient across the membrane.</text>
</comment>
<reference evidence="12" key="2">
    <citation type="submission" date="2022-06" db="EMBL/GenBank/DDBJ databases">
        <authorList>
            <person name="Park Y.-J."/>
        </authorList>
    </citation>
    <scope>NUCLEOTIDE SEQUENCE</scope>
    <source>
        <strain evidence="12">TY</strain>
    </source>
</reference>
<dbReference type="RefSeq" id="WP_253305186.1">
    <property type="nucleotide sequence ID" value="NZ_CP099582.1"/>
</dbReference>
<dbReference type="AlphaFoldDB" id="A0A9E7SPE7"/>
<evidence type="ECO:0000256" key="4">
    <source>
        <dbReference type="ARBA" id="ARBA00022692"/>
    </source>
</evidence>
<dbReference type="GO" id="GO:0007035">
    <property type="term" value="P:vacuolar acidification"/>
    <property type="evidence" value="ECO:0007669"/>
    <property type="project" value="TreeGrafter"/>
</dbReference>
<keyword evidence="4 10" id="KW-0812">Transmembrane</keyword>
<comment type="similarity">
    <text evidence="2 10">Belongs to the V-ATPase 116 kDa subunit family.</text>
</comment>
<dbReference type="PANTHER" id="PTHR11629">
    <property type="entry name" value="VACUOLAR PROTON ATPASES"/>
    <property type="match status" value="1"/>
</dbReference>
<dbReference type="Gene3D" id="3.30.70.2170">
    <property type="match status" value="1"/>
</dbReference>
<dbReference type="Gene3D" id="1.20.1460.20">
    <property type="match status" value="1"/>
</dbReference>
<keyword evidence="13" id="KW-1185">Reference proteome</keyword>
<evidence type="ECO:0000256" key="7">
    <source>
        <dbReference type="ARBA" id="ARBA00023136"/>
    </source>
</evidence>
<organism evidence="12 13">
    <name type="scientific">Thermococcus aggregans</name>
    <dbReference type="NCBI Taxonomy" id="110163"/>
    <lineage>
        <taxon>Archaea</taxon>
        <taxon>Methanobacteriati</taxon>
        <taxon>Methanobacteriota</taxon>
        <taxon>Thermococci</taxon>
        <taxon>Thermococcales</taxon>
        <taxon>Thermococcaceae</taxon>
        <taxon>Thermococcus</taxon>
    </lineage>
</organism>
<evidence type="ECO:0000256" key="9">
    <source>
        <dbReference type="ARBA" id="ARBA00068671"/>
    </source>
</evidence>
<evidence type="ECO:0000256" key="2">
    <source>
        <dbReference type="ARBA" id="ARBA00009904"/>
    </source>
</evidence>
<dbReference type="EMBL" id="CP099582">
    <property type="protein sequence ID" value="USS41245.1"/>
    <property type="molecule type" value="Genomic_DNA"/>
</dbReference>
<evidence type="ECO:0000256" key="10">
    <source>
        <dbReference type="RuleBase" id="RU361189"/>
    </source>
</evidence>
<sequence>MFKPEEIVKIDVLSLNRYKDSILTYLHEEGVLEIREIDVEFAQKDAPNEFYRKAASYSISLSRLIDFLKGYKEQTKGGIKSFIFPELKPKKKYKYEGIEKLIKEIESFLETAEPEIKSVESKINSLNAEIERLKTEIEILELLSALDIEVEYLKPTKNLEIVVGFVEKDKFLSLIEELKKALNDKLVYVSRDLKGKALVVIALLKKDYDKANPILAKYSFERIEVPEVKGKPKDAVKELQKEITKLNEELEATKKEAKALAEKYHDELVFYQELMENEREKANILSNLIRTNMTFALTGWLPKKDVPKIIEGLKKISHGKIYVNVRSPTPEELDEIPIKLKNPKFIEPFEMLTEMFGVPKYNELDPTPILAFTYSFFFGFMLTDFMYGLIIAIVAALLAMGHKKLNDGVYKFSNILLWSAIFTMVMGILFGSYFGDAFQRVGINVPALLDPMRGALVVLELALVIGLLHLFIGYTLGFIVKVKNKEITNAVLEQLPWMLIILGVIFLALSMAGFTSIKVGEAFLLPGIVLFVISEIRSDLPILMRLLMTISDFFGFIGNWLSYARLMALALATAGIAMVVNIIVEMIWGIRIGPIPLGVAVGLVVFIGGHIFSTAINALGAFVHALRLHYVEFFGTFYSGEGKKFEPFKAKREVSELELEI</sequence>
<dbReference type="Pfam" id="PF01496">
    <property type="entry name" value="V_ATPase_I"/>
    <property type="match status" value="2"/>
</dbReference>
<proteinExistence type="inferred from homology"/>
<feature type="coiled-coil region" evidence="11">
    <location>
        <begin position="233"/>
        <end position="281"/>
    </location>
</feature>
<reference evidence="12" key="1">
    <citation type="journal article" date="1998" name="Int. J. Syst. Bacteriol. 48 Pt">
        <title>Thermococcus guaymasensis sp. nov. and Thermococcus aggregans sp. nov., two novel thermophilic archaea isolated from the Guaymas Basin hydrothermal vent site.</title>
        <authorList>
            <person name="Canganella F."/>
            <person name="Jones W.J."/>
            <person name="Gambacorta A."/>
            <person name="Antranikian G."/>
        </authorList>
    </citation>
    <scope>NUCLEOTIDE SEQUENCE</scope>
    <source>
        <strain evidence="12">TY</strain>
    </source>
</reference>
<evidence type="ECO:0000256" key="6">
    <source>
        <dbReference type="ARBA" id="ARBA00023065"/>
    </source>
</evidence>
<keyword evidence="5 10" id="KW-1133">Transmembrane helix</keyword>
<feature type="transmembrane region" description="Helical" evidence="10">
    <location>
        <begin position="454"/>
        <end position="476"/>
    </location>
</feature>
<dbReference type="GO" id="GO:0046961">
    <property type="term" value="F:proton-transporting ATPase activity, rotational mechanism"/>
    <property type="evidence" value="ECO:0007669"/>
    <property type="project" value="InterPro"/>
</dbReference>
<comment type="subcellular location">
    <subcellularLocation>
        <location evidence="1">Membrane</location>
        <topology evidence="1">Multi-pass membrane protein</topology>
    </subcellularLocation>
</comment>
<dbReference type="GO" id="GO:0033179">
    <property type="term" value="C:proton-transporting V-type ATPase, V0 domain"/>
    <property type="evidence" value="ECO:0007669"/>
    <property type="project" value="InterPro"/>
</dbReference>
<evidence type="ECO:0000256" key="11">
    <source>
        <dbReference type="SAM" id="Coils"/>
    </source>
</evidence>
<dbReference type="Proteomes" id="UP001055732">
    <property type="component" value="Chromosome"/>
</dbReference>
<keyword evidence="11" id="KW-0175">Coiled coil</keyword>
<feature type="coiled-coil region" evidence="11">
    <location>
        <begin position="109"/>
        <end position="143"/>
    </location>
</feature>
<evidence type="ECO:0000256" key="3">
    <source>
        <dbReference type="ARBA" id="ARBA00022448"/>
    </source>
</evidence>
<feature type="transmembrane region" description="Helical" evidence="10">
    <location>
        <begin position="376"/>
        <end position="400"/>
    </location>
</feature>
<feature type="transmembrane region" description="Helical" evidence="10">
    <location>
        <begin position="568"/>
        <end position="589"/>
    </location>
</feature>
<keyword evidence="3 10" id="KW-0813">Transport</keyword>
<feature type="transmembrane region" description="Helical" evidence="10">
    <location>
        <begin position="412"/>
        <end position="434"/>
    </location>
</feature>